<dbReference type="InterPro" id="IPR002372">
    <property type="entry name" value="PQQ_rpt_dom"/>
</dbReference>
<keyword evidence="4" id="KW-1185">Reference proteome</keyword>
<gene>
    <name evidence="3" type="ORF">AB0K36_12205</name>
</gene>
<feature type="region of interest" description="Disordered" evidence="1">
    <location>
        <begin position="598"/>
        <end position="619"/>
    </location>
</feature>
<dbReference type="EMBL" id="JBFAQK010000012">
    <property type="protein sequence ID" value="MEV4681526.1"/>
    <property type="molecule type" value="Genomic_DNA"/>
</dbReference>
<feature type="compositionally biased region" description="Basic and acidic residues" evidence="1">
    <location>
        <begin position="158"/>
        <end position="169"/>
    </location>
</feature>
<evidence type="ECO:0000256" key="1">
    <source>
        <dbReference type="SAM" id="MobiDB-lite"/>
    </source>
</evidence>
<feature type="region of interest" description="Disordered" evidence="1">
    <location>
        <begin position="157"/>
        <end position="201"/>
    </location>
</feature>
<sequence length="619" mass="63616">MTQPPPPPSQPPGPPNQPPGPPNQPPSQPPGPPSGGGYGLAKEPQQPAGGYGTPAPQPQSPAPGAPYGYPQTPPPAEPGYGYPQTQPQSPAPGAPYGHPQHGAPGQPAYSAPTQPMMPQPAVPSGGGGLLNKTQLQIVIAAFVAIVLIIGGGFLYSSTKDDGGKQDEAKNSSGGTEGGKGGKGDDAPAAADGPGKEKAPADTASKVAFQLPIPARFDVTGVPGSWVTDKAFVKTSVNSIVAHDVAKGTVLWTLDLPGQVCAASRHTTEDNKTAVVFEATKRAKGDKGYPPCSEVGVVDLTAGKLLWSKSVTGGSSGDQKARFDQVTLSGNTVAAGYLGGSAAFDLTTGAIRWKPTVDAQECRDIGYGGGKALVAVRRCGSYDNAQVTIQPLNPENGTPLSSFKMPAGVEDARIVSSDPLVVAADVGDTGTFGISDFFSIDGKTGKLRARIAAPGDKYLARCSASDGVEGCQFVVVGNGKIYLPTEEHEGTGESYSRTNEIIAFDLATGKAVSGRADAGEGYHSLPLRMDGGNIIAYKWPPYDKGGQVVSINGATLKETVLLVNPADKTVRDAETSFVESGSEYHFKNGRLFIADDTLSEPDTGSSSSSKFMAISFGPKS</sequence>
<protein>
    <submittedName>
        <fullName evidence="3">PQQ-binding-like beta-propeller repeat protein</fullName>
    </submittedName>
</protein>
<feature type="region of interest" description="Disordered" evidence="1">
    <location>
        <begin position="1"/>
        <end position="124"/>
    </location>
</feature>
<accession>A0ABV3HSG7</accession>
<evidence type="ECO:0000313" key="3">
    <source>
        <dbReference type="EMBL" id="MEV4681526.1"/>
    </source>
</evidence>
<feature type="compositionally biased region" description="Pro residues" evidence="1">
    <location>
        <begin position="1"/>
        <end position="33"/>
    </location>
</feature>
<dbReference type="RefSeq" id="WP_364591984.1">
    <property type="nucleotide sequence ID" value="NZ_JBFAQK010000012.1"/>
</dbReference>
<dbReference type="InterPro" id="IPR011047">
    <property type="entry name" value="Quinoprotein_ADH-like_sf"/>
</dbReference>
<dbReference type="SUPFAM" id="SSF50998">
    <property type="entry name" value="Quinoprotein alcohol dehydrogenase-like"/>
    <property type="match status" value="1"/>
</dbReference>
<evidence type="ECO:0000259" key="2">
    <source>
        <dbReference type="Pfam" id="PF13360"/>
    </source>
</evidence>
<dbReference type="InterPro" id="IPR015943">
    <property type="entry name" value="WD40/YVTN_repeat-like_dom_sf"/>
</dbReference>
<dbReference type="Gene3D" id="2.130.10.10">
    <property type="entry name" value="YVTN repeat-like/Quinoprotein amine dehydrogenase"/>
    <property type="match status" value="1"/>
</dbReference>
<evidence type="ECO:0000313" key="4">
    <source>
        <dbReference type="Proteomes" id="UP001552521"/>
    </source>
</evidence>
<reference evidence="3 4" key="1">
    <citation type="submission" date="2024-06" db="EMBL/GenBank/DDBJ databases">
        <title>The Natural Products Discovery Center: Release of the First 8490 Sequenced Strains for Exploring Actinobacteria Biosynthetic Diversity.</title>
        <authorList>
            <person name="Kalkreuter E."/>
            <person name="Kautsar S.A."/>
            <person name="Yang D."/>
            <person name="Bader C.D."/>
            <person name="Teijaro C.N."/>
            <person name="Fluegel L."/>
            <person name="Davis C.M."/>
            <person name="Simpson J.R."/>
            <person name="Lauterbach L."/>
            <person name="Steele A.D."/>
            <person name="Gui C."/>
            <person name="Meng S."/>
            <person name="Li G."/>
            <person name="Viehrig K."/>
            <person name="Ye F."/>
            <person name="Su P."/>
            <person name="Kiefer A.F."/>
            <person name="Nichols A."/>
            <person name="Cepeda A.J."/>
            <person name="Yan W."/>
            <person name="Fan B."/>
            <person name="Jiang Y."/>
            <person name="Adhikari A."/>
            <person name="Zheng C.-J."/>
            <person name="Schuster L."/>
            <person name="Cowan T.M."/>
            <person name="Smanski M.J."/>
            <person name="Chevrette M.G."/>
            <person name="De Carvalho L.P.S."/>
            <person name="Shen B."/>
        </authorList>
    </citation>
    <scope>NUCLEOTIDE SEQUENCE [LARGE SCALE GENOMIC DNA]</scope>
    <source>
        <strain evidence="3 4">NPDC049344</strain>
    </source>
</reference>
<comment type="caution">
    <text evidence="3">The sequence shown here is derived from an EMBL/GenBank/DDBJ whole genome shotgun (WGS) entry which is preliminary data.</text>
</comment>
<organism evidence="3 4">
    <name type="scientific">Streptomyces kurssanovii</name>
    <dbReference type="NCBI Taxonomy" id="67312"/>
    <lineage>
        <taxon>Bacteria</taxon>
        <taxon>Bacillati</taxon>
        <taxon>Actinomycetota</taxon>
        <taxon>Actinomycetes</taxon>
        <taxon>Kitasatosporales</taxon>
        <taxon>Streptomycetaceae</taxon>
        <taxon>Streptomyces</taxon>
    </lineage>
</organism>
<name>A0ABV3HSG7_9ACTN</name>
<proteinExistence type="predicted"/>
<feature type="compositionally biased region" description="Pro residues" evidence="1">
    <location>
        <begin position="55"/>
        <end position="64"/>
    </location>
</feature>
<dbReference type="Proteomes" id="UP001552521">
    <property type="component" value="Unassembled WGS sequence"/>
</dbReference>
<dbReference type="Pfam" id="PF13360">
    <property type="entry name" value="PQQ_2"/>
    <property type="match status" value="1"/>
</dbReference>
<feature type="domain" description="Pyrrolo-quinoline quinone repeat" evidence="2">
    <location>
        <begin position="220"/>
        <end position="358"/>
    </location>
</feature>